<evidence type="ECO:0000313" key="2">
    <source>
        <dbReference type="Proteomes" id="UP000887013"/>
    </source>
</evidence>
<reference evidence="1" key="1">
    <citation type="submission" date="2020-08" db="EMBL/GenBank/DDBJ databases">
        <title>Multicomponent nature underlies the extraordinary mechanical properties of spider dragline silk.</title>
        <authorList>
            <person name="Kono N."/>
            <person name="Nakamura H."/>
            <person name="Mori M."/>
            <person name="Yoshida Y."/>
            <person name="Ohtoshi R."/>
            <person name="Malay A.D."/>
            <person name="Moran D.A.P."/>
            <person name="Tomita M."/>
            <person name="Numata K."/>
            <person name="Arakawa K."/>
        </authorList>
    </citation>
    <scope>NUCLEOTIDE SEQUENCE</scope>
</reference>
<evidence type="ECO:0000313" key="1">
    <source>
        <dbReference type="EMBL" id="GFS94068.1"/>
    </source>
</evidence>
<protein>
    <submittedName>
        <fullName evidence="1">Uncharacterized protein</fullName>
    </submittedName>
</protein>
<accession>A0A8X6N4P7</accession>
<dbReference type="AlphaFoldDB" id="A0A8X6N4P7"/>
<dbReference type="EMBL" id="BMAW01005428">
    <property type="protein sequence ID" value="GFS94068.1"/>
    <property type="molecule type" value="Genomic_DNA"/>
</dbReference>
<keyword evidence="2" id="KW-1185">Reference proteome</keyword>
<proteinExistence type="predicted"/>
<name>A0A8X6N4P7_NEPPI</name>
<comment type="caution">
    <text evidence="1">The sequence shown here is derived from an EMBL/GenBank/DDBJ whole genome shotgun (WGS) entry which is preliminary data.</text>
</comment>
<sequence length="116" mass="13378">MSTIHPEGLALLLRPRCGTVPSDESAWFLRNERQRPSRIRLLFIIPTDGSAKTLIFASAPFCDTYLSESATGLCLSNKLRIWDCRFPLRNCFIFKTNAHNVEIRTELKLFGWRKCM</sequence>
<gene>
    <name evidence="1" type="ORF">NPIL_176981</name>
</gene>
<dbReference type="Proteomes" id="UP000887013">
    <property type="component" value="Unassembled WGS sequence"/>
</dbReference>
<organism evidence="1 2">
    <name type="scientific">Nephila pilipes</name>
    <name type="common">Giant wood spider</name>
    <name type="synonym">Nephila maculata</name>
    <dbReference type="NCBI Taxonomy" id="299642"/>
    <lineage>
        <taxon>Eukaryota</taxon>
        <taxon>Metazoa</taxon>
        <taxon>Ecdysozoa</taxon>
        <taxon>Arthropoda</taxon>
        <taxon>Chelicerata</taxon>
        <taxon>Arachnida</taxon>
        <taxon>Araneae</taxon>
        <taxon>Araneomorphae</taxon>
        <taxon>Entelegynae</taxon>
        <taxon>Araneoidea</taxon>
        <taxon>Nephilidae</taxon>
        <taxon>Nephila</taxon>
    </lineage>
</organism>